<reference evidence="1" key="1">
    <citation type="submission" date="2022-11" db="EMBL/GenBank/DDBJ databases">
        <authorList>
            <person name="Petersen C."/>
        </authorList>
    </citation>
    <scope>NUCLEOTIDE SEQUENCE</scope>
    <source>
        <strain evidence="1">IBT 26290</strain>
    </source>
</reference>
<name>A0A9W9HX41_9EURO</name>
<proteinExistence type="predicted"/>
<accession>A0A9W9HX41</accession>
<dbReference type="AlphaFoldDB" id="A0A9W9HX41"/>
<evidence type="ECO:0000313" key="2">
    <source>
        <dbReference type="Proteomes" id="UP001149163"/>
    </source>
</evidence>
<organism evidence="1 2">
    <name type="scientific">Penicillium canariense</name>
    <dbReference type="NCBI Taxonomy" id="189055"/>
    <lineage>
        <taxon>Eukaryota</taxon>
        <taxon>Fungi</taxon>
        <taxon>Dikarya</taxon>
        <taxon>Ascomycota</taxon>
        <taxon>Pezizomycotina</taxon>
        <taxon>Eurotiomycetes</taxon>
        <taxon>Eurotiomycetidae</taxon>
        <taxon>Eurotiales</taxon>
        <taxon>Aspergillaceae</taxon>
        <taxon>Penicillium</taxon>
    </lineage>
</organism>
<dbReference type="Pfam" id="PF12511">
    <property type="entry name" value="DUF3716"/>
    <property type="match status" value="1"/>
</dbReference>
<reference evidence="1" key="2">
    <citation type="journal article" date="2023" name="IMA Fungus">
        <title>Comparative genomic study of the Penicillium genus elucidates a diverse pangenome and 15 lateral gene transfer events.</title>
        <authorList>
            <person name="Petersen C."/>
            <person name="Sorensen T."/>
            <person name="Nielsen M.R."/>
            <person name="Sondergaard T.E."/>
            <person name="Sorensen J.L."/>
            <person name="Fitzpatrick D.A."/>
            <person name="Frisvad J.C."/>
            <person name="Nielsen K.L."/>
        </authorList>
    </citation>
    <scope>NUCLEOTIDE SEQUENCE</scope>
    <source>
        <strain evidence="1">IBT 26290</strain>
    </source>
</reference>
<sequence length="180" mass="20433">MDIPASILAEFDAILATPPTTQIEEQDPAPGKWVRLLRETRWENIVPPWFSLLALIPIREPVIQRIINIKEALSLRDYLETRLRQREAFLAQAVGDKVTPQCEQCAQGKGQFVGCIVVPGMLHGACANCVWEKPRSRKGQCSFLVIKENKEDAHRLEHERKVQKGDDQSIFCEWGLSSTQ</sequence>
<keyword evidence="2" id="KW-1185">Reference proteome</keyword>
<dbReference type="GeneID" id="81430011"/>
<dbReference type="OrthoDB" id="3545073at2759"/>
<comment type="caution">
    <text evidence="1">The sequence shown here is derived from an EMBL/GenBank/DDBJ whole genome shotgun (WGS) entry which is preliminary data.</text>
</comment>
<protein>
    <submittedName>
        <fullName evidence="1">Uncharacterized protein</fullName>
    </submittedName>
</protein>
<dbReference type="EMBL" id="JAPQKN010000006">
    <property type="protein sequence ID" value="KAJ5157611.1"/>
    <property type="molecule type" value="Genomic_DNA"/>
</dbReference>
<dbReference type="InterPro" id="IPR022190">
    <property type="entry name" value="DUF3716"/>
</dbReference>
<gene>
    <name evidence="1" type="ORF">N7482_008711</name>
</gene>
<dbReference type="Proteomes" id="UP001149163">
    <property type="component" value="Unassembled WGS sequence"/>
</dbReference>
<evidence type="ECO:0000313" key="1">
    <source>
        <dbReference type="EMBL" id="KAJ5157611.1"/>
    </source>
</evidence>
<dbReference type="RefSeq" id="XP_056540600.1">
    <property type="nucleotide sequence ID" value="XM_056690835.1"/>
</dbReference>